<keyword evidence="1" id="KW-0812">Transmembrane</keyword>
<evidence type="ECO:0000256" key="1">
    <source>
        <dbReference type="SAM" id="Phobius"/>
    </source>
</evidence>
<proteinExistence type="predicted"/>
<dbReference type="Proteomes" id="UP000246702">
    <property type="component" value="Unassembled WGS sequence"/>
</dbReference>
<keyword evidence="3" id="KW-1185">Reference proteome</keyword>
<organism evidence="2 3">
    <name type="scientific">Aspergillus sclerotioniger CBS 115572</name>
    <dbReference type="NCBI Taxonomy" id="1450535"/>
    <lineage>
        <taxon>Eukaryota</taxon>
        <taxon>Fungi</taxon>
        <taxon>Dikarya</taxon>
        <taxon>Ascomycota</taxon>
        <taxon>Pezizomycotina</taxon>
        <taxon>Eurotiomycetes</taxon>
        <taxon>Eurotiomycetidae</taxon>
        <taxon>Eurotiales</taxon>
        <taxon>Aspergillaceae</taxon>
        <taxon>Aspergillus</taxon>
        <taxon>Aspergillus subgen. Circumdati</taxon>
    </lineage>
</organism>
<feature type="transmembrane region" description="Helical" evidence="1">
    <location>
        <begin position="12"/>
        <end position="34"/>
    </location>
</feature>
<dbReference type="EMBL" id="MSFK01000031">
    <property type="protein sequence ID" value="PWY73773.1"/>
    <property type="molecule type" value="Genomic_DNA"/>
</dbReference>
<evidence type="ECO:0000313" key="3">
    <source>
        <dbReference type="Proteomes" id="UP000246702"/>
    </source>
</evidence>
<reference evidence="2 3" key="1">
    <citation type="submission" date="2016-12" db="EMBL/GenBank/DDBJ databases">
        <title>The genomes of Aspergillus section Nigri reveals drivers in fungal speciation.</title>
        <authorList>
            <consortium name="DOE Joint Genome Institute"/>
            <person name="Vesth T.C."/>
            <person name="Nybo J."/>
            <person name="Theobald S."/>
            <person name="Brandl J."/>
            <person name="Frisvad J.C."/>
            <person name="Nielsen K.F."/>
            <person name="Lyhne E.K."/>
            <person name="Kogle M.E."/>
            <person name="Kuo A."/>
            <person name="Riley R."/>
            <person name="Clum A."/>
            <person name="Nolan M."/>
            <person name="Lipzen A."/>
            <person name="Salamov A."/>
            <person name="Henrissat B."/>
            <person name="Wiebenga A."/>
            <person name="De Vries R.P."/>
            <person name="Grigoriev I.V."/>
            <person name="Mortensen U.H."/>
            <person name="Andersen M.R."/>
            <person name="Baker S.E."/>
        </authorList>
    </citation>
    <scope>NUCLEOTIDE SEQUENCE [LARGE SCALE GENOMIC DNA]</scope>
    <source>
        <strain evidence="2 3">CBS 115572</strain>
    </source>
</reference>
<keyword evidence="1" id="KW-0472">Membrane</keyword>
<sequence>MNSRSCTGAPVSFSTSSGFLVVSLMPPVVSVWSLSVVLRLSFDFFSIFTVIFLPIVAIPQRIPFLSSTALYLSQSIPHRTLTCFPRPLLVLPTLCHVRRLFVALAEFRSKAGSG</sequence>
<feature type="transmembrane region" description="Helical" evidence="1">
    <location>
        <begin position="40"/>
        <end position="58"/>
    </location>
</feature>
<dbReference type="GeneID" id="37108453"/>
<keyword evidence="1" id="KW-1133">Transmembrane helix</keyword>
<evidence type="ECO:0000313" key="2">
    <source>
        <dbReference type="EMBL" id="PWY73773.1"/>
    </source>
</evidence>
<protein>
    <submittedName>
        <fullName evidence="2">Uncharacterized protein</fullName>
    </submittedName>
</protein>
<name>A0A317VHI3_9EURO</name>
<accession>A0A317VHI3</accession>
<dbReference type="RefSeq" id="XP_025463525.1">
    <property type="nucleotide sequence ID" value="XM_025606310.1"/>
</dbReference>
<dbReference type="AlphaFoldDB" id="A0A317VHI3"/>
<gene>
    <name evidence="2" type="ORF">BO94DRAFT_232856</name>
</gene>
<comment type="caution">
    <text evidence="2">The sequence shown here is derived from an EMBL/GenBank/DDBJ whole genome shotgun (WGS) entry which is preliminary data.</text>
</comment>